<keyword evidence="3" id="KW-1185">Reference proteome</keyword>
<keyword evidence="1" id="KW-0732">Signal</keyword>
<evidence type="ECO:0000313" key="2">
    <source>
        <dbReference type="EMBL" id="KNF05734.1"/>
    </source>
</evidence>
<protein>
    <recommendedName>
        <fullName evidence="4">Secreted protein</fullName>
    </recommendedName>
</protein>
<feature type="chain" id="PRO_5005550307" description="Secreted protein" evidence="1">
    <location>
        <begin position="21"/>
        <end position="122"/>
    </location>
</feature>
<evidence type="ECO:0000313" key="3">
    <source>
        <dbReference type="Proteomes" id="UP000054564"/>
    </source>
</evidence>
<evidence type="ECO:0008006" key="4">
    <source>
        <dbReference type="Google" id="ProtNLM"/>
    </source>
</evidence>
<dbReference type="Proteomes" id="UP000054564">
    <property type="component" value="Unassembled WGS sequence"/>
</dbReference>
<comment type="caution">
    <text evidence="2">The sequence shown here is derived from an EMBL/GenBank/DDBJ whole genome shotgun (WGS) entry which is preliminary data.</text>
</comment>
<reference evidence="3" key="1">
    <citation type="submission" date="2014-03" db="EMBL/GenBank/DDBJ databases">
        <title>The Genome Sequence of Puccinia striiformis f. sp. tritici PST-78.</title>
        <authorList>
            <consortium name="The Broad Institute Genome Sequencing Platform"/>
            <person name="Cuomo C."/>
            <person name="Hulbert S."/>
            <person name="Chen X."/>
            <person name="Walker B."/>
            <person name="Young S.K."/>
            <person name="Zeng Q."/>
            <person name="Gargeya S."/>
            <person name="Fitzgerald M."/>
            <person name="Haas B."/>
            <person name="Abouelleil A."/>
            <person name="Alvarado L."/>
            <person name="Arachchi H.M."/>
            <person name="Berlin A.M."/>
            <person name="Chapman S.B."/>
            <person name="Goldberg J."/>
            <person name="Griggs A."/>
            <person name="Gujja S."/>
            <person name="Hansen M."/>
            <person name="Howarth C."/>
            <person name="Imamovic A."/>
            <person name="Larimer J."/>
            <person name="McCowan C."/>
            <person name="Montmayeur A."/>
            <person name="Murphy C."/>
            <person name="Neiman D."/>
            <person name="Pearson M."/>
            <person name="Priest M."/>
            <person name="Roberts A."/>
            <person name="Saif S."/>
            <person name="Shea T."/>
            <person name="Sisk P."/>
            <person name="Sykes S."/>
            <person name="Wortman J."/>
            <person name="Nusbaum C."/>
            <person name="Birren B."/>
        </authorList>
    </citation>
    <scope>NUCLEOTIDE SEQUENCE [LARGE SCALE GENOMIC DNA]</scope>
    <source>
        <strain evidence="3">race PST-78</strain>
    </source>
</reference>
<feature type="signal peptide" evidence="1">
    <location>
        <begin position="1"/>
        <end position="20"/>
    </location>
</feature>
<sequence length="122" mass="13865">MMRLSELFSVGMLFFVQSAAVYCDVVCDGRVIYPGATHGLCGRTYEAGDERDVRVARSRVPHPDYLLRKAINYPNSSRFSCDHVAMGNHLVEILWCCTEDNPDDSVMPTTLRHVRDKCFTPY</sequence>
<dbReference type="AlphaFoldDB" id="A0A0L0W2J5"/>
<dbReference type="EMBL" id="AJIL01000006">
    <property type="protein sequence ID" value="KNF05734.1"/>
    <property type="molecule type" value="Genomic_DNA"/>
</dbReference>
<accession>A0A0L0W2J5</accession>
<proteinExistence type="predicted"/>
<evidence type="ECO:0000256" key="1">
    <source>
        <dbReference type="SAM" id="SignalP"/>
    </source>
</evidence>
<organism evidence="2 3">
    <name type="scientific">Puccinia striiformis f. sp. tritici PST-78</name>
    <dbReference type="NCBI Taxonomy" id="1165861"/>
    <lineage>
        <taxon>Eukaryota</taxon>
        <taxon>Fungi</taxon>
        <taxon>Dikarya</taxon>
        <taxon>Basidiomycota</taxon>
        <taxon>Pucciniomycotina</taxon>
        <taxon>Pucciniomycetes</taxon>
        <taxon>Pucciniales</taxon>
        <taxon>Pucciniaceae</taxon>
        <taxon>Puccinia</taxon>
    </lineage>
</organism>
<gene>
    <name evidence="2" type="ORF">PSTG_01134</name>
</gene>
<name>A0A0L0W2J5_9BASI</name>